<keyword evidence="1" id="KW-0175">Coiled coil</keyword>
<comment type="caution">
    <text evidence="3">The sequence shown here is derived from an EMBL/GenBank/DDBJ whole genome shotgun (WGS) entry which is preliminary data.</text>
</comment>
<gene>
    <name evidence="3" type="ORF">D9Q98_000364</name>
</gene>
<dbReference type="AlphaFoldDB" id="A0A9D4Z1H5"/>
<feature type="region of interest" description="Disordered" evidence="2">
    <location>
        <begin position="226"/>
        <end position="251"/>
    </location>
</feature>
<name>A0A9D4Z1H5_CHLVU</name>
<evidence type="ECO:0000256" key="2">
    <source>
        <dbReference type="SAM" id="MobiDB-lite"/>
    </source>
</evidence>
<protein>
    <submittedName>
        <fullName evidence="3">Uncharacterized protein</fullName>
    </submittedName>
</protein>
<evidence type="ECO:0000313" key="4">
    <source>
        <dbReference type="Proteomes" id="UP001055712"/>
    </source>
</evidence>
<feature type="compositionally biased region" description="Low complexity" evidence="2">
    <location>
        <begin position="227"/>
        <end position="251"/>
    </location>
</feature>
<feature type="coiled-coil region" evidence="1">
    <location>
        <begin position="374"/>
        <end position="401"/>
    </location>
</feature>
<feature type="compositionally biased region" description="Polar residues" evidence="2">
    <location>
        <begin position="1019"/>
        <end position="1036"/>
    </location>
</feature>
<proteinExistence type="predicted"/>
<feature type="region of interest" description="Disordered" evidence="2">
    <location>
        <begin position="638"/>
        <end position="739"/>
    </location>
</feature>
<feature type="region of interest" description="Disordered" evidence="2">
    <location>
        <begin position="171"/>
        <end position="211"/>
    </location>
</feature>
<dbReference type="PANTHER" id="PTHR47580:SF1">
    <property type="entry name" value="PHOSPHOGLYCERATE MUTASE FAMILY PROTEIN"/>
    <property type="match status" value="1"/>
</dbReference>
<feature type="coiled-coil region" evidence="1">
    <location>
        <begin position="433"/>
        <end position="628"/>
    </location>
</feature>
<evidence type="ECO:0000256" key="1">
    <source>
        <dbReference type="SAM" id="Coils"/>
    </source>
</evidence>
<keyword evidence="4" id="KW-1185">Reference proteome</keyword>
<feature type="compositionally biased region" description="Basic and acidic residues" evidence="2">
    <location>
        <begin position="671"/>
        <end position="681"/>
    </location>
</feature>
<feature type="coiled-coil region" evidence="1">
    <location>
        <begin position="314"/>
        <end position="341"/>
    </location>
</feature>
<evidence type="ECO:0000313" key="3">
    <source>
        <dbReference type="EMBL" id="KAI3437919.1"/>
    </source>
</evidence>
<feature type="region of interest" description="Disordered" evidence="2">
    <location>
        <begin position="944"/>
        <end position="985"/>
    </location>
</feature>
<dbReference type="Proteomes" id="UP001055712">
    <property type="component" value="Unassembled WGS sequence"/>
</dbReference>
<dbReference type="InterPro" id="IPR029033">
    <property type="entry name" value="His_PPase_superfam"/>
</dbReference>
<feature type="compositionally biased region" description="Polar residues" evidence="2">
    <location>
        <begin position="175"/>
        <end position="194"/>
    </location>
</feature>
<dbReference type="SUPFAM" id="SSF53254">
    <property type="entry name" value="Phosphoglycerate mutase-like"/>
    <property type="match status" value="1"/>
</dbReference>
<reference evidence="3" key="2">
    <citation type="submission" date="2020-11" db="EMBL/GenBank/DDBJ databases">
        <authorList>
            <person name="Cecchin M."/>
            <person name="Marcolungo L."/>
            <person name="Rossato M."/>
            <person name="Girolomoni L."/>
            <person name="Cosentino E."/>
            <person name="Cuine S."/>
            <person name="Li-Beisson Y."/>
            <person name="Delledonne M."/>
            <person name="Ballottari M."/>
        </authorList>
    </citation>
    <scope>NUCLEOTIDE SEQUENCE</scope>
    <source>
        <strain evidence="3">211/11P</strain>
        <tissue evidence="3">Whole cell</tissue>
    </source>
</reference>
<feature type="region of interest" description="Disordered" evidence="2">
    <location>
        <begin position="1014"/>
        <end position="1070"/>
    </location>
</feature>
<dbReference type="PANTHER" id="PTHR47580">
    <property type="entry name" value="PHOSPHOGLYCERATE MUTASE FAMILY PROTEIN"/>
    <property type="match status" value="1"/>
</dbReference>
<organism evidence="3 4">
    <name type="scientific">Chlorella vulgaris</name>
    <name type="common">Green alga</name>
    <dbReference type="NCBI Taxonomy" id="3077"/>
    <lineage>
        <taxon>Eukaryota</taxon>
        <taxon>Viridiplantae</taxon>
        <taxon>Chlorophyta</taxon>
        <taxon>core chlorophytes</taxon>
        <taxon>Trebouxiophyceae</taxon>
        <taxon>Chlorellales</taxon>
        <taxon>Chlorellaceae</taxon>
        <taxon>Chlorella clade</taxon>
        <taxon>Chlorella</taxon>
    </lineage>
</organism>
<feature type="compositionally biased region" description="Low complexity" evidence="2">
    <location>
        <begin position="638"/>
        <end position="656"/>
    </location>
</feature>
<feature type="coiled-coil region" evidence="1">
    <location>
        <begin position="740"/>
        <end position="835"/>
    </location>
</feature>
<accession>A0A9D4Z1H5</accession>
<dbReference type="EMBL" id="SIDB01000001">
    <property type="protein sequence ID" value="KAI3437919.1"/>
    <property type="molecule type" value="Genomic_DNA"/>
</dbReference>
<sequence length="1070" mass="109750">MSVGLSHEGKRQVVQQTYRQLRQLGLDEACWIWPSITLNAYQTAEILASLLQVGRNRIVPEFSFLDFRGVGELERLPVGEVAAALAAGDALSATWRPGRNVDGTENNSSADVLVRGRQLLSLLETQYIGGTVLIISPDSDNLSVLQAAILGVDLRAHHRFSFAPGCPDKLESGVTGASTPEASTPASLLSTPSGIRSPASNASPAGSPSPLRRTLQLAAGRLEALRSGSGHAASSGGSVRPARSAPPAVARTSSASATSVAAAGAGPAGVGARASHSAGAAAATSAAAAAADLLALGDQAELVGAEADVLREGLRGARRQLAALQRHLLAMQRQAARQQQLLGTVLMEQDCEVKLARSEAEAYRTASRARTAAVGTLQSAVAALQEERGRLQAQIRQLTSSLAEAGGRESKLQEQAIALQGRVTAADQAVALAQAAAQRASQLEATAQELRARLEAARQREATLTAGKQQLEEAVAAGATAGAQLQAQVGQLQAEAVRQREEAAALRLEVQAAGVEPTQLAARLQQQLEEQSSAHAALQQEQVRLQARAQAAESEAGAAAGQLAAACEQNALLAEQLADAQGQLKALSGSGAQHAELSAALEHLSQEKAGLEARLVQAEADAGSLRRMVRMLKYGDSAAPSPVAGAPGGAVDVGSATRQQPRGAAKGNRAWAEEMQRQREEQEQEDGGEGQEGQCSDSGSSDVHSQQNSEAAGPQAGGFSSGISPRARPQRPGSSKRQAARFLEEQVESLTAALRRLQRNNRELAAQLAASSSAGALVPAAATPDVPAGAAGPVAALRHQATGLAAENAALRRQLEGAEAEAGRVQWQMERQQAEARALHGQVVEVMTALGEAGLAPPLHLTAAAAAAQHPALPVGPNALVAPLVGAREQQTAQNGVIADLRQAMAALDVGQEAESCREQPTRPSALTAAAAAAVAALAEAGDGSVSDVFGSSDDEDDGLGQPASGAPLHPRRLPPTGRPPAAATWPVGDQLLHQVSLDIAALSARNVALQQEVDGMSEASSSRHLSPGAQLSSGSDPAHLPPAAAGAGGKWTAGGSRTLLPRTPDLSQA</sequence>
<feature type="compositionally biased region" description="Low complexity" evidence="2">
    <location>
        <begin position="197"/>
        <end position="210"/>
    </location>
</feature>
<reference evidence="3" key="1">
    <citation type="journal article" date="2019" name="Plant J.">
        <title>Chlorella vulgaris genome assembly and annotation reveals the molecular basis for metabolic acclimation to high light conditions.</title>
        <authorList>
            <person name="Cecchin M."/>
            <person name="Marcolungo L."/>
            <person name="Rossato M."/>
            <person name="Girolomoni L."/>
            <person name="Cosentino E."/>
            <person name="Cuine S."/>
            <person name="Li-Beisson Y."/>
            <person name="Delledonne M."/>
            <person name="Ballottari M."/>
        </authorList>
    </citation>
    <scope>NUCLEOTIDE SEQUENCE</scope>
    <source>
        <strain evidence="3">211/11P</strain>
    </source>
</reference>
<feature type="compositionally biased region" description="Polar residues" evidence="2">
    <location>
        <begin position="695"/>
        <end position="710"/>
    </location>
</feature>
<dbReference type="OrthoDB" id="4531at2759"/>